<dbReference type="InterPro" id="IPR059179">
    <property type="entry name" value="MLKL-like_MCAfunc"/>
</dbReference>
<evidence type="ECO:0000313" key="2">
    <source>
        <dbReference type="Proteomes" id="UP001218218"/>
    </source>
</evidence>
<reference evidence="1" key="1">
    <citation type="submission" date="2023-03" db="EMBL/GenBank/DDBJ databases">
        <title>Massive genome expansion in bonnet fungi (Mycena s.s.) driven by repeated elements and novel gene families across ecological guilds.</title>
        <authorList>
            <consortium name="Lawrence Berkeley National Laboratory"/>
            <person name="Harder C.B."/>
            <person name="Miyauchi S."/>
            <person name="Viragh M."/>
            <person name="Kuo A."/>
            <person name="Thoen E."/>
            <person name="Andreopoulos B."/>
            <person name="Lu D."/>
            <person name="Skrede I."/>
            <person name="Drula E."/>
            <person name="Henrissat B."/>
            <person name="Morin E."/>
            <person name="Kohler A."/>
            <person name="Barry K."/>
            <person name="LaButti K."/>
            <person name="Morin E."/>
            <person name="Salamov A."/>
            <person name="Lipzen A."/>
            <person name="Mereny Z."/>
            <person name="Hegedus B."/>
            <person name="Baldrian P."/>
            <person name="Stursova M."/>
            <person name="Weitz H."/>
            <person name="Taylor A."/>
            <person name="Grigoriev I.V."/>
            <person name="Nagy L.G."/>
            <person name="Martin F."/>
            <person name="Kauserud H."/>
        </authorList>
    </citation>
    <scope>NUCLEOTIDE SEQUENCE</scope>
    <source>
        <strain evidence="1">CBHHK002</strain>
    </source>
</reference>
<dbReference type="AlphaFoldDB" id="A0AAD6ZYU9"/>
<proteinExistence type="predicted"/>
<organism evidence="1 2">
    <name type="scientific">Mycena albidolilacea</name>
    <dbReference type="NCBI Taxonomy" id="1033008"/>
    <lineage>
        <taxon>Eukaryota</taxon>
        <taxon>Fungi</taxon>
        <taxon>Dikarya</taxon>
        <taxon>Basidiomycota</taxon>
        <taxon>Agaricomycotina</taxon>
        <taxon>Agaricomycetes</taxon>
        <taxon>Agaricomycetidae</taxon>
        <taxon>Agaricales</taxon>
        <taxon>Marasmiineae</taxon>
        <taxon>Mycenaceae</taxon>
        <taxon>Mycena</taxon>
    </lineage>
</organism>
<protein>
    <submittedName>
        <fullName evidence="1">Uncharacterized protein</fullName>
    </submittedName>
</protein>
<comment type="caution">
    <text evidence="1">The sequence shown here is derived from an EMBL/GenBank/DDBJ whole genome shotgun (WGS) entry which is preliminary data.</text>
</comment>
<dbReference type="InterPro" id="IPR036537">
    <property type="entry name" value="Adaptor_Cbl_N_dom_sf"/>
</dbReference>
<dbReference type="CDD" id="cd21037">
    <property type="entry name" value="MLKL_NTD"/>
    <property type="match status" value="1"/>
</dbReference>
<dbReference type="Proteomes" id="UP001218218">
    <property type="component" value="Unassembled WGS sequence"/>
</dbReference>
<dbReference type="EMBL" id="JARIHO010000022">
    <property type="protein sequence ID" value="KAJ7343713.1"/>
    <property type="molecule type" value="Genomic_DNA"/>
</dbReference>
<sequence>MVQNTKSQKDQCFRIVEGIHHLLCVLMDLSMNSKDLQSPMMLDYIAQFALTLQKIDSCLRAQQQLGTIKRLFKQSELITQLDSCEIELKAALSNFTMKHGITLASALLEFSTDAEMQHQELLELLSSQIGSFDNVSSLWLTNIPVATSFPTTLLTQMSLWLQQLVQALAWRPHVPQQNTLSTISKFGCWTTLPGDFGQSSLHGNQWTITMRGAERPGKVRWTHPFLHPLVPLTQVAAHQTFIEIADGIHNKSEVDRLLGITDNIPLAVQLIATIAGSEGCELTLERWNVERTSMLSDGTSKYSNLKISIQLSLSSPRMLSSPDALQLFSLMSLLSDGISDHDLVQRRLPIPRILNCKATLLCTSLAYVLGDFKYSLELVNEGKELVARDGMRGAQLENMLMSTEAEVYMCKGDYAKAQQVHEVLLDQTSAVLASIQHGFFLINFAILDIVTGVSAEIVSQKLDTATSIFRKAQDLPGLSACEVSRADLQLREGNIVGARKEYIQLFSALQRSDSELSCLCLAKLANPIYPVHADTEVAKWAIVFFAFTMRPSVRNIPAIHHALRCLGDVFVQQGMTDEALSILAVALDGFTRLDIHRGRASGRAHRSSRESNLTLKRRKNMVNDAANREYYSLVLSLACRPPNASQSQQAHRRSEGAELLAKDRGKYLVRRETRLVVREERTEMWGALRASLEVDLSRLKSFKSKGIFGKYANTSKMALRYLKTISAPKLATNDEVVVG</sequence>
<dbReference type="GO" id="GO:0007166">
    <property type="term" value="P:cell surface receptor signaling pathway"/>
    <property type="evidence" value="ECO:0007669"/>
    <property type="project" value="InterPro"/>
</dbReference>
<evidence type="ECO:0000313" key="1">
    <source>
        <dbReference type="EMBL" id="KAJ7343713.1"/>
    </source>
</evidence>
<gene>
    <name evidence="1" type="ORF">DFH08DRAFT_810270</name>
</gene>
<dbReference type="Gene3D" id="1.20.930.20">
    <property type="entry name" value="Adaptor protein Cbl, N-terminal domain"/>
    <property type="match status" value="1"/>
</dbReference>
<accession>A0AAD6ZYU9</accession>
<name>A0AAD6ZYU9_9AGAR</name>
<keyword evidence="2" id="KW-1185">Reference proteome</keyword>